<evidence type="ECO:0000313" key="13">
    <source>
        <dbReference type="Proteomes" id="UP001524383"/>
    </source>
</evidence>
<protein>
    <recommendedName>
        <fullName evidence="3 7">UDP-glucose 6-dehydrogenase</fullName>
        <ecNumber evidence="3 7">1.1.1.22</ecNumber>
    </recommendedName>
</protein>
<dbReference type="InterPro" id="IPR014027">
    <property type="entry name" value="UDP-Glc/GDP-Man_DH_C"/>
</dbReference>
<dbReference type="InterPro" id="IPR008927">
    <property type="entry name" value="6-PGluconate_DH-like_C_sf"/>
</dbReference>
<dbReference type="NCBIfam" id="TIGR03026">
    <property type="entry name" value="NDP-sugDHase"/>
    <property type="match status" value="1"/>
</dbReference>
<reference evidence="12 13" key="1">
    <citation type="submission" date="2019-08" db="EMBL/GenBank/DDBJ databases">
        <authorList>
            <person name="Chen S.-C."/>
            <person name="Lai M.-C."/>
            <person name="You Y.-T."/>
        </authorList>
    </citation>
    <scope>NUCLEOTIDE SEQUENCE [LARGE SCALE GENOMIC DNA]</scope>
    <source>
        <strain evidence="12 13">P2F9704a</strain>
    </source>
</reference>
<comment type="similarity">
    <text evidence="2 7">Belongs to the UDP-glucose/GDP-mannose dehydrogenase family.</text>
</comment>
<keyword evidence="5 7" id="KW-0520">NAD</keyword>
<evidence type="ECO:0000256" key="9">
    <source>
        <dbReference type="PIRSR" id="PIRSR500134-2"/>
    </source>
</evidence>
<dbReference type="PIRSF" id="PIRSF000124">
    <property type="entry name" value="UDPglc_GDPman_dh"/>
    <property type="match status" value="1"/>
</dbReference>
<dbReference type="SMART" id="SM00984">
    <property type="entry name" value="UDPG_MGDP_dh_C"/>
    <property type="match status" value="1"/>
</dbReference>
<feature type="binding site" evidence="9">
    <location>
        <begin position="253"/>
        <end position="257"/>
    </location>
    <ligand>
        <name>substrate</name>
    </ligand>
</feature>
<evidence type="ECO:0000259" key="11">
    <source>
        <dbReference type="SMART" id="SM00984"/>
    </source>
</evidence>
<dbReference type="PROSITE" id="PS51257">
    <property type="entry name" value="PROKAR_LIPOPROTEIN"/>
    <property type="match status" value="1"/>
</dbReference>
<feature type="active site" description="Nucleophile" evidence="8">
    <location>
        <position position="264"/>
    </location>
</feature>
<feature type="binding site" evidence="10">
    <location>
        <position position="331"/>
    </location>
    <ligand>
        <name>NAD(+)</name>
        <dbReference type="ChEBI" id="CHEBI:57540"/>
    </ligand>
</feature>
<dbReference type="InterPro" id="IPR028357">
    <property type="entry name" value="UDPglc_DH_bac"/>
</dbReference>
<evidence type="ECO:0000256" key="6">
    <source>
        <dbReference type="ARBA" id="ARBA00047473"/>
    </source>
</evidence>
<feature type="binding site" evidence="10">
    <location>
        <position position="84"/>
    </location>
    <ligand>
        <name>NAD(+)</name>
        <dbReference type="ChEBI" id="CHEBI:57540"/>
    </ligand>
</feature>
<dbReference type="RefSeq" id="WP_255332127.1">
    <property type="nucleotide sequence ID" value="NZ_VOTZ01000006.1"/>
</dbReference>
<feature type="binding site" evidence="9">
    <location>
        <position position="208"/>
    </location>
    <ligand>
        <name>substrate</name>
    </ligand>
</feature>
<dbReference type="PANTHER" id="PTHR43750">
    <property type="entry name" value="UDP-GLUCOSE 6-DEHYDROGENASE TUAD"/>
    <property type="match status" value="1"/>
</dbReference>
<evidence type="ECO:0000256" key="10">
    <source>
        <dbReference type="PIRSR" id="PIRSR500134-3"/>
    </source>
</evidence>
<dbReference type="Pfam" id="PF03721">
    <property type="entry name" value="UDPG_MGDP_dh_N"/>
    <property type="match status" value="1"/>
</dbReference>
<feature type="binding site" evidence="10">
    <location>
        <position position="30"/>
    </location>
    <ligand>
        <name>NAD(+)</name>
        <dbReference type="ChEBI" id="CHEBI:57540"/>
    </ligand>
</feature>
<accession>A0ABD4TGT5</accession>
<feature type="binding site" evidence="9">
    <location>
        <position position="261"/>
    </location>
    <ligand>
        <name>substrate</name>
    </ligand>
</feature>
<dbReference type="EMBL" id="VOTZ01000006">
    <property type="protein sequence ID" value="MCQ1538182.1"/>
    <property type="molecule type" value="Genomic_DNA"/>
</dbReference>
<dbReference type="SUPFAM" id="SSF51735">
    <property type="entry name" value="NAD(P)-binding Rossmann-fold domains"/>
    <property type="match status" value="1"/>
</dbReference>
<feature type="binding site" evidence="9">
    <location>
        <begin position="156"/>
        <end position="159"/>
    </location>
    <ligand>
        <name>substrate</name>
    </ligand>
</feature>
<evidence type="ECO:0000256" key="7">
    <source>
        <dbReference type="PIRNR" id="PIRNR000124"/>
    </source>
</evidence>
<dbReference type="Gene3D" id="3.40.50.720">
    <property type="entry name" value="NAD(P)-binding Rossmann-like Domain"/>
    <property type="match status" value="2"/>
</dbReference>
<dbReference type="Pfam" id="PF03720">
    <property type="entry name" value="UDPG_MGDP_dh_C"/>
    <property type="match status" value="1"/>
</dbReference>
<evidence type="ECO:0000256" key="5">
    <source>
        <dbReference type="ARBA" id="ARBA00023027"/>
    </source>
</evidence>
<feature type="binding site" evidence="9">
    <location>
        <position position="324"/>
    </location>
    <ligand>
        <name>substrate</name>
    </ligand>
</feature>
<dbReference type="SUPFAM" id="SSF48179">
    <property type="entry name" value="6-phosphogluconate dehydrogenase C-terminal domain-like"/>
    <property type="match status" value="1"/>
</dbReference>
<dbReference type="Pfam" id="PF00984">
    <property type="entry name" value="UDPG_MGDP_dh"/>
    <property type="match status" value="1"/>
</dbReference>
<dbReference type="InterPro" id="IPR036291">
    <property type="entry name" value="NAD(P)-bd_dom_sf"/>
</dbReference>
<keyword evidence="4 7" id="KW-0560">Oxidoreductase</keyword>
<feature type="binding site" evidence="10">
    <location>
        <position position="122"/>
    </location>
    <ligand>
        <name>NAD(+)</name>
        <dbReference type="ChEBI" id="CHEBI:57540"/>
    </ligand>
</feature>
<evidence type="ECO:0000256" key="3">
    <source>
        <dbReference type="ARBA" id="ARBA00012954"/>
    </source>
</evidence>
<evidence type="ECO:0000256" key="2">
    <source>
        <dbReference type="ARBA" id="ARBA00006601"/>
    </source>
</evidence>
<comment type="catalytic activity">
    <reaction evidence="6 7">
        <text>UDP-alpha-D-glucose + 2 NAD(+) + H2O = UDP-alpha-D-glucuronate + 2 NADH + 3 H(+)</text>
        <dbReference type="Rhea" id="RHEA:23596"/>
        <dbReference type="ChEBI" id="CHEBI:15377"/>
        <dbReference type="ChEBI" id="CHEBI:15378"/>
        <dbReference type="ChEBI" id="CHEBI:57540"/>
        <dbReference type="ChEBI" id="CHEBI:57945"/>
        <dbReference type="ChEBI" id="CHEBI:58052"/>
        <dbReference type="ChEBI" id="CHEBI:58885"/>
        <dbReference type="EC" id="1.1.1.22"/>
    </reaction>
</comment>
<dbReference type="InterPro" id="IPR014026">
    <property type="entry name" value="UDP-Glc/GDP-Man_DH_dimer"/>
</dbReference>
<evidence type="ECO:0000256" key="8">
    <source>
        <dbReference type="PIRSR" id="PIRSR500134-1"/>
    </source>
</evidence>
<dbReference type="InterPro" id="IPR036220">
    <property type="entry name" value="UDP-Glc/GDP-Man_DH_C_sf"/>
</dbReference>
<dbReference type="InterPro" id="IPR001732">
    <property type="entry name" value="UDP-Glc/GDP-Man_DH_N"/>
</dbReference>
<evidence type="ECO:0000256" key="1">
    <source>
        <dbReference type="ARBA" id="ARBA00004701"/>
    </source>
</evidence>
<dbReference type="InterPro" id="IPR017476">
    <property type="entry name" value="UDP-Glc/GDP-Man"/>
</dbReference>
<organism evidence="12 13">
    <name type="scientific">Methanocalculus taiwanensis</name>
    <dbReference type="NCBI Taxonomy" id="106207"/>
    <lineage>
        <taxon>Archaea</taxon>
        <taxon>Methanobacteriati</taxon>
        <taxon>Methanobacteriota</taxon>
        <taxon>Stenosarchaea group</taxon>
        <taxon>Methanomicrobia</taxon>
        <taxon>Methanomicrobiales</taxon>
        <taxon>Methanocalculaceae</taxon>
        <taxon>Methanocalculus</taxon>
    </lineage>
</organism>
<dbReference type="SUPFAM" id="SSF52413">
    <property type="entry name" value="UDP-glucose/GDP-mannose dehydrogenase C-terminal domain"/>
    <property type="match status" value="1"/>
</dbReference>
<sequence>MKISILGTGYVGAVTGACFVEIGNDVVFVDIDPAKLDMIRTGRSPIFEPGLDELLKKNLDRISATTDTGEAIRETDATFICVGTPSNLDGSIDLQYIEAASQTIGGELREKEGWHTVVMKSTVVSGTTTGIVRRRLEEASGKEAFRDFGLASNPEFLKEGSALTDVFSPDRIVIGAEDPRSRKVLETLYATFDCPKLVTAIPVAEMIKYVSNAFLATKISFANEIGNLCKTMGLDTAEVFAGVGLDARINPAFFRSGIGFGGSCFPKDVRALIAQALAAGVPPKILTSVVAVNEDQPLRLVTLLKKHLPDLKGKRIGLLGLAFKPDTDDIRESRAIPITEELLKEGASVIAYDPLAMESFGRLFPGISYAASAEDLVQVVDAVLLTTEWKEFETLDYTGKLVIDGRRVPKAAVGSIYEGVCW</sequence>
<dbReference type="AlphaFoldDB" id="A0ABD4TGT5"/>
<gene>
    <name evidence="12" type="ORF">FTO68_04140</name>
</gene>
<dbReference type="EC" id="1.1.1.22" evidence="3 7"/>
<feature type="domain" description="UDP-glucose/GDP-mannose dehydrogenase C-terminal" evidence="11">
    <location>
        <begin position="317"/>
        <end position="411"/>
    </location>
</feature>
<feature type="binding site" evidence="10">
    <location>
        <position position="267"/>
    </location>
    <ligand>
        <name>NAD(+)</name>
        <dbReference type="ChEBI" id="CHEBI:57540"/>
    </ligand>
</feature>
<name>A0ABD4TGT5_9EURY</name>
<comment type="pathway">
    <text evidence="1">Nucleotide-sugar biosynthesis; UDP-alpha-D-glucuronate biosynthesis; UDP-alpha-D-glucuronate from UDP-alpha-D-glucose: step 1/1.</text>
</comment>
<dbReference type="GO" id="GO:0003979">
    <property type="term" value="F:UDP-glucose 6-dehydrogenase activity"/>
    <property type="evidence" value="ECO:0007669"/>
    <property type="project" value="UniProtKB-EC"/>
</dbReference>
<feature type="binding site" evidence="10">
    <location>
        <position position="159"/>
    </location>
    <ligand>
        <name>NAD(+)</name>
        <dbReference type="ChEBI" id="CHEBI:57540"/>
    </ligand>
</feature>
<feature type="binding site" evidence="10">
    <location>
        <position position="35"/>
    </location>
    <ligand>
        <name>NAD(+)</name>
        <dbReference type="ChEBI" id="CHEBI:57540"/>
    </ligand>
</feature>
<dbReference type="Proteomes" id="UP001524383">
    <property type="component" value="Unassembled WGS sequence"/>
</dbReference>
<keyword evidence="13" id="KW-1185">Reference proteome</keyword>
<evidence type="ECO:0000313" key="12">
    <source>
        <dbReference type="EMBL" id="MCQ1538182.1"/>
    </source>
</evidence>
<dbReference type="Gene3D" id="1.20.5.100">
    <property type="entry name" value="Cytochrome c1, transmembrane anchor, C-terminal"/>
    <property type="match status" value="1"/>
</dbReference>
<dbReference type="PANTHER" id="PTHR43750:SF3">
    <property type="entry name" value="UDP-GLUCOSE 6-DEHYDROGENASE TUAD"/>
    <property type="match status" value="1"/>
</dbReference>
<dbReference type="PIRSF" id="PIRSF500134">
    <property type="entry name" value="UDPglc_DH_bac"/>
    <property type="match status" value="1"/>
</dbReference>
<evidence type="ECO:0000256" key="4">
    <source>
        <dbReference type="ARBA" id="ARBA00023002"/>
    </source>
</evidence>
<comment type="caution">
    <text evidence="12">The sequence shown here is derived from an EMBL/GenBank/DDBJ whole genome shotgun (WGS) entry which is preliminary data.</text>
</comment>
<proteinExistence type="inferred from homology"/>